<sequence length="279" mass="29913">MSDDGAPADGDGRDRARRAGRALATGLTRAREWASRVNHTETVIRAARSARTRAPGDLPVMDFSAPAMRYSDRLARLIGGGDEPTAVRELGLTAVQMWQALGGRRQADDDPPRPVTILFTDLVNFSTWALDAGDDKVLDLVRRVNAATTEVVRHRGGRVVKSLGDGVMAVFLDGADAIEAAHEAGVAVSAITVDGYRPALRAGLHTGTPRRDGDDYLGVDVNIAARVADAAGAGEVLATSATLDATDGDKYVRRRRRFRAKGTPRDLVVYAVVPRYESR</sequence>
<dbReference type="EMBL" id="JAMTCG010000001">
    <property type="protein sequence ID" value="MCP2159338.1"/>
    <property type="molecule type" value="Genomic_DNA"/>
</dbReference>
<dbReference type="PANTHER" id="PTHR43081">
    <property type="entry name" value="ADENYLATE CYCLASE, TERMINAL-DIFFERENTIATION SPECIFIC-RELATED"/>
    <property type="match status" value="1"/>
</dbReference>
<evidence type="ECO:0000313" key="3">
    <source>
        <dbReference type="EMBL" id="MCP2159338.1"/>
    </source>
</evidence>
<dbReference type="PROSITE" id="PS50125">
    <property type="entry name" value="GUANYLATE_CYCLASE_2"/>
    <property type="match status" value="1"/>
</dbReference>
<protein>
    <submittedName>
        <fullName evidence="3">Adenylate cyclase, class 3</fullName>
    </submittedName>
</protein>
<gene>
    <name evidence="3" type="ORF">LX12_000502</name>
</gene>
<comment type="similarity">
    <text evidence="1">Belongs to the adenylyl cyclase class-3 family.</text>
</comment>
<feature type="domain" description="Guanylate cyclase" evidence="2">
    <location>
        <begin position="116"/>
        <end position="228"/>
    </location>
</feature>
<dbReference type="Pfam" id="PF00211">
    <property type="entry name" value="Guanylate_cyc"/>
    <property type="match status" value="1"/>
</dbReference>
<dbReference type="RefSeq" id="WP_372504905.1">
    <property type="nucleotide sequence ID" value="NZ_BAAAOE010000004.1"/>
</dbReference>
<accession>A0ABT1H0P4</accession>
<dbReference type="InterPro" id="IPR050697">
    <property type="entry name" value="Adenylyl/Guanylyl_Cyclase_3/4"/>
</dbReference>
<evidence type="ECO:0000313" key="4">
    <source>
        <dbReference type="Proteomes" id="UP001205740"/>
    </source>
</evidence>
<reference evidence="3 4" key="1">
    <citation type="submission" date="2022-06" db="EMBL/GenBank/DDBJ databases">
        <title>Genomic Encyclopedia of Archaeal and Bacterial Type Strains, Phase II (KMG-II): from individual species to whole genera.</title>
        <authorList>
            <person name="Goeker M."/>
        </authorList>
    </citation>
    <scope>NUCLEOTIDE SEQUENCE [LARGE SCALE GENOMIC DNA]</scope>
    <source>
        <strain evidence="3 4">DSM 45037</strain>
    </source>
</reference>
<dbReference type="Gene3D" id="3.30.70.1230">
    <property type="entry name" value="Nucleotide cyclase"/>
    <property type="match status" value="1"/>
</dbReference>
<evidence type="ECO:0000256" key="1">
    <source>
        <dbReference type="ARBA" id="ARBA00005381"/>
    </source>
</evidence>
<dbReference type="Proteomes" id="UP001205740">
    <property type="component" value="Unassembled WGS sequence"/>
</dbReference>
<dbReference type="CDD" id="cd07302">
    <property type="entry name" value="CHD"/>
    <property type="match status" value="1"/>
</dbReference>
<evidence type="ECO:0000259" key="2">
    <source>
        <dbReference type="PROSITE" id="PS50125"/>
    </source>
</evidence>
<dbReference type="InterPro" id="IPR029787">
    <property type="entry name" value="Nucleotide_cyclase"/>
</dbReference>
<dbReference type="PANTHER" id="PTHR43081:SF19">
    <property type="entry name" value="PH-SENSITIVE ADENYLATE CYCLASE RV1264"/>
    <property type="match status" value="1"/>
</dbReference>
<name>A0ABT1H0P4_9NOCA</name>
<keyword evidence="4" id="KW-1185">Reference proteome</keyword>
<dbReference type="SUPFAM" id="SSF55073">
    <property type="entry name" value="Nucleotide cyclase"/>
    <property type="match status" value="1"/>
</dbReference>
<proteinExistence type="inferred from homology"/>
<dbReference type="SMART" id="SM00044">
    <property type="entry name" value="CYCc"/>
    <property type="match status" value="1"/>
</dbReference>
<comment type="caution">
    <text evidence="3">The sequence shown here is derived from an EMBL/GenBank/DDBJ whole genome shotgun (WGS) entry which is preliminary data.</text>
</comment>
<organism evidence="3 4">
    <name type="scientific">Williamsia serinedens</name>
    <dbReference type="NCBI Taxonomy" id="391736"/>
    <lineage>
        <taxon>Bacteria</taxon>
        <taxon>Bacillati</taxon>
        <taxon>Actinomycetota</taxon>
        <taxon>Actinomycetes</taxon>
        <taxon>Mycobacteriales</taxon>
        <taxon>Nocardiaceae</taxon>
        <taxon>Williamsia</taxon>
    </lineage>
</organism>
<dbReference type="InterPro" id="IPR001054">
    <property type="entry name" value="A/G_cyclase"/>
</dbReference>